<accession>A0ABY8Q7Q5</accession>
<dbReference type="InterPro" id="IPR001647">
    <property type="entry name" value="HTH_TetR"/>
</dbReference>
<dbReference type="EMBL" id="CP124535">
    <property type="protein sequence ID" value="WGV16317.1"/>
    <property type="molecule type" value="Genomic_DNA"/>
</dbReference>
<sequence length="221" mass="25380">MTKGDTRKPERELEQRVLIRQDWISAARQVLIDKGVGGIKLRALSESLGATTGAFYWQYRNLEELLEDVRQDWAERNTVPFTRAISEAGPSGMHQYIAYVRTLVLGGEFNPRYDNAIRDWAHGDKRTADVLREIEVFRINQLRGVFAALGFEGHEALIRARVTYFHQAGYNAMQITETLEERLLNIPYYAEILTDRAQLRSLKTAEEVRAFLLAPTALEHE</sequence>
<dbReference type="Gene3D" id="1.10.357.10">
    <property type="entry name" value="Tetracycline Repressor, domain 2"/>
    <property type="match status" value="1"/>
</dbReference>
<name>A0ABY8Q7Q5_9RHOB</name>
<dbReference type="SUPFAM" id="SSF46689">
    <property type="entry name" value="Homeodomain-like"/>
    <property type="match status" value="1"/>
</dbReference>
<reference evidence="4 5" key="1">
    <citation type="submission" date="2023-04" db="EMBL/GenBank/DDBJ databases">
        <title>YMD61, complete Genome.</title>
        <authorList>
            <person name="Zhang J."/>
        </authorList>
    </citation>
    <scope>NUCLEOTIDE SEQUENCE [LARGE SCALE GENOMIC DNA]</scope>
    <source>
        <strain evidence="4 5">YMD61</strain>
    </source>
</reference>
<evidence type="ECO:0000313" key="4">
    <source>
        <dbReference type="EMBL" id="WGV16317.1"/>
    </source>
</evidence>
<evidence type="ECO:0000256" key="2">
    <source>
        <dbReference type="PROSITE-ProRule" id="PRU00335"/>
    </source>
</evidence>
<organism evidence="4 5">
    <name type="scientific">Fuscovulum ytuae</name>
    <dbReference type="NCBI Taxonomy" id="3042299"/>
    <lineage>
        <taxon>Bacteria</taxon>
        <taxon>Pseudomonadati</taxon>
        <taxon>Pseudomonadota</taxon>
        <taxon>Alphaproteobacteria</taxon>
        <taxon>Rhodobacterales</taxon>
        <taxon>Paracoccaceae</taxon>
        <taxon>Fuscovulum</taxon>
    </lineage>
</organism>
<dbReference type="PROSITE" id="PS50977">
    <property type="entry name" value="HTH_TETR_2"/>
    <property type="match status" value="1"/>
</dbReference>
<feature type="DNA-binding region" description="H-T-H motif" evidence="2">
    <location>
        <begin position="40"/>
        <end position="59"/>
    </location>
</feature>
<keyword evidence="5" id="KW-1185">Reference proteome</keyword>
<evidence type="ECO:0000256" key="1">
    <source>
        <dbReference type="ARBA" id="ARBA00023125"/>
    </source>
</evidence>
<proteinExistence type="predicted"/>
<feature type="domain" description="HTH tetR-type" evidence="3">
    <location>
        <begin position="17"/>
        <end position="77"/>
    </location>
</feature>
<gene>
    <name evidence="4" type="ORF">QF092_00450</name>
</gene>
<keyword evidence="1 2" id="KW-0238">DNA-binding</keyword>
<dbReference type="RefSeq" id="WP_281466540.1">
    <property type="nucleotide sequence ID" value="NZ_CP124535.1"/>
</dbReference>
<evidence type="ECO:0000259" key="3">
    <source>
        <dbReference type="PROSITE" id="PS50977"/>
    </source>
</evidence>
<dbReference type="Pfam" id="PF00440">
    <property type="entry name" value="TetR_N"/>
    <property type="match status" value="1"/>
</dbReference>
<protein>
    <submittedName>
        <fullName evidence="4">Helix-turn-helix domain-containing protein</fullName>
    </submittedName>
</protein>
<evidence type="ECO:0000313" key="5">
    <source>
        <dbReference type="Proteomes" id="UP001230978"/>
    </source>
</evidence>
<dbReference type="InterPro" id="IPR009057">
    <property type="entry name" value="Homeodomain-like_sf"/>
</dbReference>
<dbReference type="Proteomes" id="UP001230978">
    <property type="component" value="Chromosome"/>
</dbReference>